<dbReference type="InterPro" id="IPR032413">
    <property type="entry name" value="Arm_3"/>
</dbReference>
<feature type="region of interest" description="Disordered" evidence="5">
    <location>
        <begin position="899"/>
        <end position="921"/>
    </location>
</feature>
<keyword evidence="2 3" id="KW-0040">ANK repeat</keyword>
<name>A0AAV9I395_9RHOD</name>
<feature type="repeat" description="ANK" evidence="3">
    <location>
        <begin position="613"/>
        <end position="645"/>
    </location>
</feature>
<feature type="repeat" description="ANK" evidence="3">
    <location>
        <begin position="713"/>
        <end position="745"/>
    </location>
</feature>
<dbReference type="PRINTS" id="PR01415">
    <property type="entry name" value="ANKYRIN"/>
</dbReference>
<dbReference type="Pfam" id="PF00514">
    <property type="entry name" value="Arm"/>
    <property type="match status" value="2"/>
</dbReference>
<feature type="coiled-coil region" evidence="4">
    <location>
        <begin position="1101"/>
        <end position="1135"/>
    </location>
</feature>
<reference evidence="6 7" key="1">
    <citation type="submission" date="2022-07" db="EMBL/GenBank/DDBJ databases">
        <title>Genome-wide signatures of adaptation to extreme environments.</title>
        <authorList>
            <person name="Cho C.H."/>
            <person name="Yoon H.S."/>
        </authorList>
    </citation>
    <scope>NUCLEOTIDE SEQUENCE [LARGE SCALE GENOMIC DNA]</scope>
    <source>
        <strain evidence="6 7">108.79 E11</strain>
    </source>
</reference>
<dbReference type="InterPro" id="IPR036770">
    <property type="entry name" value="Ankyrin_rpt-contain_sf"/>
</dbReference>
<dbReference type="PANTHER" id="PTHR24203:SF45">
    <property type="entry name" value="ANKYRIN REPEAT DOMAIN 6"/>
    <property type="match status" value="1"/>
</dbReference>
<feature type="compositionally biased region" description="Polar residues" evidence="5">
    <location>
        <begin position="1050"/>
        <end position="1062"/>
    </location>
</feature>
<feature type="region of interest" description="Disordered" evidence="5">
    <location>
        <begin position="1584"/>
        <end position="1686"/>
    </location>
</feature>
<evidence type="ECO:0000313" key="6">
    <source>
        <dbReference type="EMBL" id="KAK4522445.1"/>
    </source>
</evidence>
<dbReference type="EMBL" id="JANCYU010000004">
    <property type="protein sequence ID" value="KAK4522445.1"/>
    <property type="molecule type" value="Genomic_DNA"/>
</dbReference>
<evidence type="ECO:0000256" key="2">
    <source>
        <dbReference type="ARBA" id="ARBA00023043"/>
    </source>
</evidence>
<feature type="repeat" description="ANK" evidence="3">
    <location>
        <begin position="646"/>
        <end position="678"/>
    </location>
</feature>
<evidence type="ECO:0000256" key="4">
    <source>
        <dbReference type="SAM" id="Coils"/>
    </source>
</evidence>
<dbReference type="SUPFAM" id="SSF48371">
    <property type="entry name" value="ARM repeat"/>
    <property type="match status" value="1"/>
</dbReference>
<keyword evidence="7" id="KW-1185">Reference proteome</keyword>
<feature type="compositionally biased region" description="Low complexity" evidence="5">
    <location>
        <begin position="902"/>
        <end position="912"/>
    </location>
</feature>
<accession>A0AAV9I395</accession>
<dbReference type="SMART" id="SM00185">
    <property type="entry name" value="ARM"/>
    <property type="match status" value="5"/>
</dbReference>
<feature type="compositionally biased region" description="Polar residues" evidence="5">
    <location>
        <begin position="1839"/>
        <end position="1850"/>
    </location>
</feature>
<comment type="caution">
    <text evidence="6">The sequence shown here is derived from an EMBL/GenBank/DDBJ whole genome shotgun (WGS) entry which is preliminary data.</text>
</comment>
<dbReference type="PROSITE" id="PS50297">
    <property type="entry name" value="ANK_REP_REGION"/>
    <property type="match status" value="5"/>
</dbReference>
<feature type="compositionally biased region" description="Basic and acidic residues" evidence="5">
    <location>
        <begin position="1032"/>
        <end position="1048"/>
    </location>
</feature>
<dbReference type="PROSITE" id="PS50088">
    <property type="entry name" value="ANK_REPEAT"/>
    <property type="match status" value="5"/>
</dbReference>
<feature type="compositionally biased region" description="Polar residues" evidence="5">
    <location>
        <begin position="533"/>
        <end position="542"/>
    </location>
</feature>
<feature type="compositionally biased region" description="Basic and acidic residues" evidence="5">
    <location>
        <begin position="1584"/>
        <end position="1593"/>
    </location>
</feature>
<protein>
    <submittedName>
        <fullName evidence="6">Uncharacterized protein</fullName>
    </submittedName>
</protein>
<feature type="compositionally biased region" description="Basic and acidic residues" evidence="5">
    <location>
        <begin position="1617"/>
        <end position="1640"/>
    </location>
</feature>
<evidence type="ECO:0000313" key="7">
    <source>
        <dbReference type="Proteomes" id="UP001300502"/>
    </source>
</evidence>
<evidence type="ECO:0000256" key="5">
    <source>
        <dbReference type="SAM" id="MobiDB-lite"/>
    </source>
</evidence>
<feature type="region of interest" description="Disordered" evidence="5">
    <location>
        <begin position="1027"/>
        <end position="1087"/>
    </location>
</feature>
<dbReference type="InterPro" id="IPR011989">
    <property type="entry name" value="ARM-like"/>
</dbReference>
<dbReference type="InterPro" id="IPR000225">
    <property type="entry name" value="Armadillo"/>
</dbReference>
<gene>
    <name evidence="6" type="ORF">GAYE_HTGSCF06PCTG21G0332</name>
</gene>
<dbReference type="Proteomes" id="UP001300502">
    <property type="component" value="Unassembled WGS sequence"/>
</dbReference>
<dbReference type="Gene3D" id="1.25.10.10">
    <property type="entry name" value="Leucine-rich Repeat Variant"/>
    <property type="match status" value="1"/>
</dbReference>
<feature type="repeat" description="ANK" evidence="3">
    <location>
        <begin position="798"/>
        <end position="830"/>
    </location>
</feature>
<dbReference type="Gene3D" id="1.25.40.20">
    <property type="entry name" value="Ankyrin repeat-containing domain"/>
    <property type="match status" value="3"/>
</dbReference>
<organism evidence="6 7">
    <name type="scientific">Galdieria yellowstonensis</name>
    <dbReference type="NCBI Taxonomy" id="3028027"/>
    <lineage>
        <taxon>Eukaryota</taxon>
        <taxon>Rhodophyta</taxon>
        <taxon>Bangiophyceae</taxon>
        <taxon>Galdieriales</taxon>
        <taxon>Galdieriaceae</taxon>
        <taxon>Galdieria</taxon>
    </lineage>
</organism>
<feature type="compositionally biased region" description="Low complexity" evidence="5">
    <location>
        <begin position="1801"/>
        <end position="1816"/>
    </location>
</feature>
<sequence length="1967" mass="218524">MATSKENVDNYKFTNLEPQVITARAQLQQLLSREDLRLERNSEENSTLTLDSLAEEFDEALSSLSMDTNSAVRLLSEARAVAEDRLGLGSSNLANMEETFAELPLAKVRSSAAVFARLLEESKDEQVLRETCLGLCQLFGDGIQNDRIQAILETDVVPKLIALLQPQQKGDGVRFPVSVAVQSAALQVIGNIACGDDRQTQIIIDCNALPCLKALLSSPEKGIRKECCWIISNITESAHQVEDVIEADILPTLIELIDNNDVACREDASWVLYNITANFDEGQIQYLVDKGGINSFCNLLESTKELDVFWKCCSTISSIALKGLRNILFVGEQLARTYNKRYNPYAALVVECNGVEKIEMLAQSSNMELVRRALSIIHTFFGAESVANSVNIRKRVSSYKESIDYENSESEESVCSDLEDDIGDHDLLPPALAPCQCVLCTDFSPLLDKKSKPNSEVVAAFSQNASQPLGACEFCDFTCSGQNVSSRVVLAGKLGRAVRMGHSHCLAAILARMKWGDRSAAIETPAGVRPGGNKSNNRSNSLPETSLPAFVLAAKLGKPLSLEMIIRKCKPELDATFGRKRLTALAWAAYKGYLRCCQILLDNGANPQARCADGLTALHLAASSGYARIVSLLLERGAQVDVKSAKGQTPLFHACQKGHSQVVQMLLSAGANANLQDEQQLSPLHLGAIYGQSDCVGILIHEGHAQVDLKSSTETTPLHYAVRGGHVEVVKCLLENGASLSFDTSTSHSASQGGGSLLFIAVENGDIECTRILLEFGCSVHQTVNMKLLIHKDFETSDCVQPLALAASKGHGEIVDLLIQYNADIQARTSKGWTPLDLAVLNGHTACVKRLLSHGATVDNKVKTLGKMSFTLVQFSARFGHREMLRMLVDKLKSQQESKSLDAATDNNDNNTGSDKSLCAHSETNGSEGLSCSALSSSSSNRAAGHVASSATMIAKRRPQRDIGKGGGMGGEDFFKRERKRKEVEANEVLTKLDDAMNCKSIPKLTESIAHANKLLLQIAALRPDSQQVGYSKEDKAKSGTNVVEEKATASWNQNSVPSSAIPTAEPVNNKPEQVANDSSHPHSHPFSLGRKLEYHLSKNIQKARETLSRIQEEERRWREEKLQMEKKISQEQARKQLTEALSSVEKIGDHKALTRALKRAERLGMTQDALYQEAFELNERIKKAIDVVKYLQGAQSNEQIEQVQELLQQGRSLKDQIPTLLANKIFGETSSVLENAEVWFYEKQKEKEKAMEAQRKKEAEEKVLMERAEQYIQTCADSEQLGQAEQLVKEIEQFISLHSNDVSDQLRIALDSVKKNLGKVVKAERKRLRQLCSSEDEEYIENELRNIRGLGLHVLSRDIQQVEQHLQRLRSTKAVIDHFQSAVMSNDTEMMNKWRQEMESLGMIKEAEEARVVIEQRRRQAFFKSQLETLLEETRELVEAAPDSVDRWPDGRRLSILCKKANKYEGLEQLVERGRCLAQRLGEWCRSKLLSASDCGDPKVISYAMEKFVSCLGEEQSGDDNTIAFDALFDAEKCESAWEHAQQRLKESQARIQEQVWMELSSSKLEASTSSNNNHDIKSVEETAEFHNRCSHPDASLEDESKKVEEQDSSSVASGHSKEAIERNRRNDDLSDNNKNDHYHHYHHPRVPPKKRISRPLQLSNSPRLGEYSSSSEENPGQSTREASENMEDSCTHFYVWLDRNQVVCNKCKHVVVVQNKEWLEWMKRRSSSSLSFQEREEDTGSSRRMMERTCGQSFPESMHSNHFGFSQELWQSSSNSPFSHTMTFHAQSTGTAFGKKQLSSSPSSSSSCSSSASSIHGQVGKSTVGGLNRHYEPEYPPSSTDLSPTSAGIQEKSEQAVCFGTFMENVPRLSDHLNNYYADSKQMPSVSFIYPNMADTSTNSSNPQTTNHHPRSRLDAVGLWNHPPHSSMSTLVGNEPHDISEEFAKENFGFHIEDIVDEDNSTMGK</sequence>
<dbReference type="SUPFAM" id="SSF48403">
    <property type="entry name" value="Ankyrin repeat"/>
    <property type="match status" value="1"/>
</dbReference>
<feature type="repeat" description="ANK" evidence="3">
    <location>
        <begin position="831"/>
        <end position="863"/>
    </location>
</feature>
<dbReference type="Pfam" id="PF00023">
    <property type="entry name" value="Ank"/>
    <property type="match status" value="1"/>
</dbReference>
<dbReference type="SMART" id="SM00248">
    <property type="entry name" value="ANK"/>
    <property type="match status" value="9"/>
</dbReference>
<feature type="region of interest" description="Disordered" evidence="5">
    <location>
        <begin position="1795"/>
        <end position="1851"/>
    </location>
</feature>
<evidence type="ECO:0000256" key="3">
    <source>
        <dbReference type="PROSITE-ProRule" id="PRU00023"/>
    </source>
</evidence>
<dbReference type="InterPro" id="IPR016024">
    <property type="entry name" value="ARM-type_fold"/>
</dbReference>
<dbReference type="InterPro" id="IPR002110">
    <property type="entry name" value="Ankyrin_rpt"/>
</dbReference>
<keyword evidence="4" id="KW-0175">Coiled coil</keyword>
<proteinExistence type="predicted"/>
<dbReference type="Pfam" id="PF12796">
    <property type="entry name" value="Ank_2"/>
    <property type="match status" value="3"/>
</dbReference>
<dbReference type="PANTHER" id="PTHR24203">
    <property type="entry name" value="ANKYRIN REPEAT FAMILY PROTEIN"/>
    <property type="match status" value="1"/>
</dbReference>
<feature type="region of interest" description="Disordered" evidence="5">
    <location>
        <begin position="523"/>
        <end position="542"/>
    </location>
</feature>
<dbReference type="Pfam" id="PF16186">
    <property type="entry name" value="Arm_3"/>
    <property type="match status" value="1"/>
</dbReference>
<feature type="compositionally biased region" description="Polar residues" evidence="5">
    <location>
        <begin position="1658"/>
        <end position="1682"/>
    </location>
</feature>
<feature type="compositionally biased region" description="Basic residues" evidence="5">
    <location>
        <begin position="1641"/>
        <end position="1655"/>
    </location>
</feature>
<keyword evidence="1" id="KW-0677">Repeat</keyword>
<evidence type="ECO:0000256" key="1">
    <source>
        <dbReference type="ARBA" id="ARBA00022737"/>
    </source>
</evidence>